<dbReference type="EMBL" id="JARULN010000012">
    <property type="protein sequence ID" value="MDG5754719.1"/>
    <property type="molecule type" value="Genomic_DNA"/>
</dbReference>
<keyword evidence="1" id="KW-0175">Coiled coil</keyword>
<evidence type="ECO:0000313" key="2">
    <source>
        <dbReference type="EMBL" id="MDG5754719.1"/>
    </source>
</evidence>
<feature type="coiled-coil region" evidence="1">
    <location>
        <begin position="448"/>
        <end position="489"/>
    </location>
</feature>
<gene>
    <name evidence="2" type="ORF">P6P90_12145</name>
</gene>
<keyword evidence="3" id="KW-1185">Reference proteome</keyword>
<organism evidence="2 3">
    <name type="scientific">Ectobacillus antri</name>
    <dbReference type="NCBI Taxonomy" id="2486280"/>
    <lineage>
        <taxon>Bacteria</taxon>
        <taxon>Bacillati</taxon>
        <taxon>Bacillota</taxon>
        <taxon>Bacilli</taxon>
        <taxon>Bacillales</taxon>
        <taxon>Bacillaceae</taxon>
        <taxon>Ectobacillus</taxon>
    </lineage>
</organism>
<proteinExistence type="predicted"/>
<protein>
    <recommendedName>
        <fullName evidence="4">DUF2325 domain-containing protein</fullName>
    </recommendedName>
</protein>
<sequence>MFISKVKPDMKSLLYFFDNKHNFFTKVDVYFTHNDQQLKAVLLWPFRRGVFVPECFEVFYNGGWHPKKGQHFVHLYAEALTVNKQMHELVEKIKASEKAAKLQLERKFNTIVQQVAKQIEHNLNQHVPTVCKVSEDYLYINVTMCIGDIEETGRLEMNNYVHHHTNINEAVAQFAKEYTSKLLEQIPRRKQLHAVNSKPEPIYVTTVPTPNPLAQKDLGQQMLCVSVHCEGYCSTCNEIVIDSVDGNRQINLHHLSYYKGECIVNIVGDNVVCPTCHAVVPKDNVTIVDTNKNELVIKRKLSELTFMGTDKEEIGAIIRTVLYDYTEEMKSFWQAYCFVATQNWDVYSQELTVQELQWALKDHIEHLPNTKQGLLTEIQKLEEKDRQAVWQKANETIVRYYSDITVFGWDIPQAIKLIGQNRAAFIFSNLCMSQDLKEIRARKIGRYFMKYNEEIQRLETMINQQHKQIQELRQESGRLSNKLGQAYERISSLEQTQQTHKTQERNKSDILKIQQLKGLIEELKTEVVSLSSQISHIPEEEELILTEEVTKQEVISRGDVLRGKTILILGGYRDKQVQSKDNYTVITHTARTIDPAFYEALKQADIIIILTRYISHRAMWEAKEFAILEEKVVYYSTFTNVPAILDEVVSKVVDRSS</sequence>
<dbReference type="RefSeq" id="WP_278018406.1">
    <property type="nucleotide sequence ID" value="NZ_JARRRY010000012.1"/>
</dbReference>
<evidence type="ECO:0000256" key="1">
    <source>
        <dbReference type="SAM" id="Coils"/>
    </source>
</evidence>
<comment type="caution">
    <text evidence="2">The sequence shown here is derived from an EMBL/GenBank/DDBJ whole genome shotgun (WGS) entry which is preliminary data.</text>
</comment>
<dbReference type="Proteomes" id="UP001218246">
    <property type="component" value="Unassembled WGS sequence"/>
</dbReference>
<accession>A0ABT6H667</accession>
<reference evidence="2 3" key="1">
    <citation type="submission" date="2023-04" db="EMBL/GenBank/DDBJ databases">
        <title>Ectobacillus antri isolated from activated sludge.</title>
        <authorList>
            <person name="Yan P."/>
            <person name="Liu X."/>
        </authorList>
    </citation>
    <scope>NUCLEOTIDE SEQUENCE [LARGE SCALE GENOMIC DNA]</scope>
    <source>
        <strain evidence="2 3">C18H</strain>
    </source>
</reference>
<name>A0ABT6H667_9BACI</name>
<evidence type="ECO:0008006" key="4">
    <source>
        <dbReference type="Google" id="ProtNLM"/>
    </source>
</evidence>
<evidence type="ECO:0000313" key="3">
    <source>
        <dbReference type="Proteomes" id="UP001218246"/>
    </source>
</evidence>